<keyword evidence="1" id="KW-0934">Plastid</keyword>
<sequence>MVEERSNIVLFYIHTILPRNRVKIKISPSDSTRRCLIYRLHDKDSND</sequence>
<name>A0A5B8GU40_KLAGA</name>
<evidence type="ECO:0000313" key="1">
    <source>
        <dbReference type="EMBL" id="QDW75799.1"/>
    </source>
</evidence>
<dbReference type="EMBL" id="MK814480">
    <property type="protein sequence ID" value="QDW75799.1"/>
    <property type="molecule type" value="Genomic_DNA"/>
</dbReference>
<organism evidence="1">
    <name type="scientific">Klainedoxa gabonensis</name>
    <name type="common">Mututtu tree</name>
    <dbReference type="NCBI Taxonomy" id="289639"/>
    <lineage>
        <taxon>Eukaryota</taxon>
        <taxon>Viridiplantae</taxon>
        <taxon>Streptophyta</taxon>
        <taxon>Embryophyta</taxon>
        <taxon>Tracheophyta</taxon>
        <taxon>Spermatophyta</taxon>
        <taxon>Magnoliopsida</taxon>
        <taxon>eudicotyledons</taxon>
        <taxon>Gunneridae</taxon>
        <taxon>Pentapetalae</taxon>
        <taxon>rosids</taxon>
        <taxon>fabids</taxon>
        <taxon>Malpighiales</taxon>
        <taxon>Irvingiaceae</taxon>
        <taxon>Klainedoxa</taxon>
    </lineage>
</organism>
<keyword evidence="1" id="KW-0648">Protein biosynthesis</keyword>
<accession>A0A5B8GU40</accession>
<reference evidence="1" key="2">
    <citation type="submission" date="2019-04" db="EMBL/GenBank/DDBJ databases">
        <authorList>
            <person name="Jin D."/>
            <person name="Gan L."/>
            <person name="Jin J."/>
            <person name="Yi T."/>
        </authorList>
    </citation>
    <scope>NUCLEOTIDE SEQUENCE</scope>
</reference>
<proteinExistence type="predicted"/>
<reference evidence="1" key="1">
    <citation type="journal article" date="2019" name="Mitochondrial DNA Part B Resour">
        <title>The plastid genome of Klainedoxa gabonensis Pierre ex Engl. (Malpighiales).</title>
        <authorList>
            <person name="Jin D.-M."/>
            <person name="Gan L."/>
            <person name="Jin J.-J."/>
            <person name="Yi T.-S."/>
        </authorList>
    </citation>
    <scope>NUCLEOTIDE SEQUENCE</scope>
</reference>
<dbReference type="RefSeq" id="YP_009687053.1">
    <property type="nucleotide sequence ID" value="NC_044475.1"/>
</dbReference>
<gene>
    <name evidence="1" type="primary">infA</name>
</gene>
<geneLocation type="plastid" evidence="1"/>
<dbReference type="GeneID" id="41662107"/>
<keyword evidence="1" id="KW-0396">Initiation factor</keyword>
<protein>
    <submittedName>
        <fullName evidence="1">Translation initiation factor 1</fullName>
    </submittedName>
</protein>
<dbReference type="GO" id="GO:0003743">
    <property type="term" value="F:translation initiation factor activity"/>
    <property type="evidence" value="ECO:0007669"/>
    <property type="project" value="UniProtKB-KW"/>
</dbReference>
<dbReference type="AlphaFoldDB" id="A0A5B8GU40"/>